<evidence type="ECO:0000256" key="4">
    <source>
        <dbReference type="ARBA" id="ARBA00022917"/>
    </source>
</evidence>
<comment type="caution">
    <text evidence="7">The sequence shown here is derived from an EMBL/GenBank/DDBJ whole genome shotgun (WGS) entry which is preliminary data.</text>
</comment>
<feature type="non-terminal residue" evidence="7">
    <location>
        <position position="1"/>
    </location>
</feature>
<dbReference type="InterPro" id="IPR042360">
    <property type="entry name" value="AIMP2"/>
</dbReference>
<protein>
    <recommendedName>
        <fullName evidence="6">AIMP2 thioredoxin-like domain-containing protein</fullName>
    </recommendedName>
</protein>
<dbReference type="EMBL" id="CAJHNH020007235">
    <property type="protein sequence ID" value="CAG5134488.1"/>
    <property type="molecule type" value="Genomic_DNA"/>
</dbReference>
<evidence type="ECO:0000256" key="5">
    <source>
        <dbReference type="ARBA" id="ARBA00023242"/>
    </source>
</evidence>
<sequence>SDINRTVDLVISVDPERIPLSLILLSDELGSQRRVLKSTFVHSSVSDHVADKLRNLLASNNGISRGNCDLAITLIWKKVAHGPQLMVDPTKQTTIQGEANVARYLSRLLNPSFDKDIISATLVDELLDLAQLQLIEGNSKEKSAAVRTLNSLLGKKDWLAGASPGLADYVCWSALHQTGQTTNPPANVKKWLALCGQHKKFQVISNLIN</sequence>
<dbReference type="GO" id="GO:0005634">
    <property type="term" value="C:nucleus"/>
    <property type="evidence" value="ECO:0007669"/>
    <property type="project" value="UniProtKB-SubCell"/>
</dbReference>
<gene>
    <name evidence="7" type="ORF">CUNI_LOCUS20046</name>
</gene>
<dbReference type="SUPFAM" id="SSF47616">
    <property type="entry name" value="GST C-terminal domain-like"/>
    <property type="match status" value="1"/>
</dbReference>
<dbReference type="InterPro" id="IPR036282">
    <property type="entry name" value="Glutathione-S-Trfase_C_sf"/>
</dbReference>
<evidence type="ECO:0000313" key="8">
    <source>
        <dbReference type="Proteomes" id="UP000678393"/>
    </source>
</evidence>
<evidence type="ECO:0000256" key="3">
    <source>
        <dbReference type="ARBA" id="ARBA00022490"/>
    </source>
</evidence>
<evidence type="ECO:0000259" key="6">
    <source>
        <dbReference type="Pfam" id="PF18569"/>
    </source>
</evidence>
<dbReference type="PANTHER" id="PTHR13438">
    <property type="entry name" value="AMINOACYL TRNA SYNTHASE COMPLEX-INTERACTING MULTIFUNCTIONAL PROTEIN"/>
    <property type="match status" value="1"/>
</dbReference>
<accession>A0A8S4A239</accession>
<dbReference type="GO" id="GO:0005829">
    <property type="term" value="C:cytosol"/>
    <property type="evidence" value="ECO:0007669"/>
    <property type="project" value="UniProtKB-SubCell"/>
</dbReference>
<dbReference type="InterPro" id="IPR041503">
    <property type="entry name" value="AIMP2_thioredoxin"/>
</dbReference>
<dbReference type="Pfam" id="PF18569">
    <property type="entry name" value="Thioredoxin_16"/>
    <property type="match status" value="1"/>
</dbReference>
<dbReference type="Gene3D" id="1.20.1050.130">
    <property type="match status" value="1"/>
</dbReference>
<dbReference type="Proteomes" id="UP000678393">
    <property type="component" value="Unassembled WGS sequence"/>
</dbReference>
<reference evidence="7" key="1">
    <citation type="submission" date="2021-04" db="EMBL/GenBank/DDBJ databases">
        <authorList>
            <consortium name="Molecular Ecology Group"/>
        </authorList>
    </citation>
    <scope>NUCLEOTIDE SEQUENCE</scope>
</reference>
<dbReference type="GO" id="GO:0017101">
    <property type="term" value="C:aminoacyl-tRNA synthetase multienzyme complex"/>
    <property type="evidence" value="ECO:0007669"/>
    <property type="project" value="InterPro"/>
</dbReference>
<keyword evidence="4" id="KW-0648">Protein biosynthesis</keyword>
<dbReference type="GO" id="GO:0006412">
    <property type="term" value="P:translation"/>
    <property type="evidence" value="ECO:0007669"/>
    <property type="project" value="UniProtKB-KW"/>
</dbReference>
<comment type="subcellular location">
    <subcellularLocation>
        <location evidence="2">Cytoplasm</location>
        <location evidence="2">Cytosol</location>
    </subcellularLocation>
    <subcellularLocation>
        <location evidence="1">Nucleus</location>
    </subcellularLocation>
</comment>
<dbReference type="OrthoDB" id="2309723at2759"/>
<keyword evidence="5" id="KW-0539">Nucleus</keyword>
<organism evidence="7 8">
    <name type="scientific">Candidula unifasciata</name>
    <dbReference type="NCBI Taxonomy" id="100452"/>
    <lineage>
        <taxon>Eukaryota</taxon>
        <taxon>Metazoa</taxon>
        <taxon>Spiralia</taxon>
        <taxon>Lophotrochozoa</taxon>
        <taxon>Mollusca</taxon>
        <taxon>Gastropoda</taxon>
        <taxon>Heterobranchia</taxon>
        <taxon>Euthyneura</taxon>
        <taxon>Panpulmonata</taxon>
        <taxon>Eupulmonata</taxon>
        <taxon>Stylommatophora</taxon>
        <taxon>Helicina</taxon>
        <taxon>Helicoidea</taxon>
        <taxon>Geomitridae</taxon>
        <taxon>Candidula</taxon>
    </lineage>
</organism>
<name>A0A8S4A239_9EUPU</name>
<keyword evidence="3" id="KW-0963">Cytoplasm</keyword>
<dbReference type="PANTHER" id="PTHR13438:SF2">
    <property type="entry name" value="AMINOACYL TRNA SYNTHASE COMPLEX-INTERACTING MULTIFUNCTIONAL PROTEIN 2"/>
    <property type="match status" value="1"/>
</dbReference>
<feature type="domain" description="AIMP2 thioredoxin-like" evidence="6">
    <location>
        <begin position="7"/>
        <end position="96"/>
    </location>
</feature>
<proteinExistence type="predicted"/>
<dbReference type="AlphaFoldDB" id="A0A8S4A239"/>
<keyword evidence="8" id="KW-1185">Reference proteome</keyword>
<evidence type="ECO:0000256" key="2">
    <source>
        <dbReference type="ARBA" id="ARBA00004514"/>
    </source>
</evidence>
<evidence type="ECO:0000256" key="1">
    <source>
        <dbReference type="ARBA" id="ARBA00004123"/>
    </source>
</evidence>
<evidence type="ECO:0000313" key="7">
    <source>
        <dbReference type="EMBL" id="CAG5134488.1"/>
    </source>
</evidence>